<dbReference type="Pfam" id="PF21095">
    <property type="entry name" value="CarD_C"/>
    <property type="match status" value="1"/>
</dbReference>
<dbReference type="InterPro" id="IPR042215">
    <property type="entry name" value="CarD-like_C"/>
</dbReference>
<feature type="domain" description="CarD-like/TRCF RNAP-interacting" evidence="1">
    <location>
        <begin position="1"/>
        <end position="111"/>
    </location>
</feature>
<dbReference type="SUPFAM" id="SSF141259">
    <property type="entry name" value="CarD-like"/>
    <property type="match status" value="1"/>
</dbReference>
<dbReference type="GO" id="GO:0009303">
    <property type="term" value="P:rRNA transcription"/>
    <property type="evidence" value="ECO:0007669"/>
    <property type="project" value="TreeGrafter"/>
</dbReference>
<reference evidence="2 3" key="2">
    <citation type="journal article" date="2011" name="J. Bacteriol.">
        <title>Complete Genome Sequence of the Haloalkaliphilic, Hydrogen Producing Halanaerobium hydrogenoformans.</title>
        <authorList>
            <person name="Brown S.D."/>
            <person name="Begemann M.B."/>
            <person name="Mormile M.R."/>
            <person name="Wall J.D."/>
            <person name="Han C.S."/>
            <person name="Goodwin L.A."/>
            <person name="Pitluck S."/>
            <person name="Land M.L."/>
            <person name="Hauser L.J."/>
            <person name="Elias D.A."/>
        </authorList>
    </citation>
    <scope>NUCLEOTIDE SEQUENCE [LARGE SCALE GENOMIC DNA]</scope>
    <source>
        <strain evidence="3">sapolanicus</strain>
    </source>
</reference>
<evidence type="ECO:0000313" key="2">
    <source>
        <dbReference type="EMBL" id="ADQ15365.1"/>
    </source>
</evidence>
<dbReference type="HOGENOM" id="CLU_048259_1_1_9"/>
<dbReference type="Gene3D" id="1.20.58.1290">
    <property type="entry name" value="CarD-like, C-terminal domain"/>
    <property type="match status" value="1"/>
</dbReference>
<gene>
    <name evidence="2" type="ordered locus">Halsa_1947</name>
</gene>
<dbReference type="InterPro" id="IPR003711">
    <property type="entry name" value="CarD-like/TRCF_RID"/>
</dbReference>
<name>E4RJE5_HALHG</name>
<reference evidence="2 3" key="1">
    <citation type="submission" date="2010-11" db="EMBL/GenBank/DDBJ databases">
        <title>Complete sequence of Halanaerobium sp. sapolanicus.</title>
        <authorList>
            <consortium name="US DOE Joint Genome Institute"/>
            <person name="Lucas S."/>
            <person name="Copeland A."/>
            <person name="Lapidus A."/>
            <person name="Cheng J.-F."/>
            <person name="Bruce D."/>
            <person name="Goodwin L."/>
            <person name="Pitluck S."/>
            <person name="Davenport K."/>
            <person name="Detter J.C."/>
            <person name="Han C."/>
            <person name="Tapia R."/>
            <person name="Land M."/>
            <person name="Hauser L."/>
            <person name="Jeffries C."/>
            <person name="Kyrpides N."/>
            <person name="Ivanova N."/>
            <person name="Mikhailova N."/>
            <person name="Begemann M.B."/>
            <person name="Mormile M.R."/>
            <person name="Wall J.D."/>
            <person name="Elias D.A."/>
            <person name="Woyke T."/>
        </authorList>
    </citation>
    <scope>NUCLEOTIDE SEQUENCE [LARGE SCALE GENOMIC DNA]</scope>
    <source>
        <strain evidence="3">sapolanicus</strain>
    </source>
</reference>
<dbReference type="eggNOG" id="COG1329">
    <property type="taxonomic scope" value="Bacteria"/>
</dbReference>
<keyword evidence="3" id="KW-1185">Reference proteome</keyword>
<dbReference type="InterPro" id="IPR048792">
    <property type="entry name" value="CarD_C"/>
</dbReference>
<dbReference type="Proteomes" id="UP000007434">
    <property type="component" value="Chromosome"/>
</dbReference>
<dbReference type="KEGG" id="has:Halsa_1947"/>
<dbReference type="Gene3D" id="2.40.10.170">
    <property type="match status" value="1"/>
</dbReference>
<dbReference type="AlphaFoldDB" id="E4RJE5"/>
<dbReference type="RefSeq" id="WP_013406434.1">
    <property type="nucleotide sequence ID" value="NC_014654.1"/>
</dbReference>
<sequence>MYKIGDKVVYPNHGAGTIVGIETKTILDEKKKYYIMKLPIGEMKVMIPVDKIDKIGIRDVISEEKANDVFKLLNGEKSKMSQNWNRRYRANQEKLKTGDIFEVAEVVRNLSIRDREKGLSTGEKKMLSNARKILISELVLAKDMDEEEIAEKMDDLFILDEEDLEA</sequence>
<proteinExistence type="predicted"/>
<dbReference type="SMART" id="SM01058">
    <property type="entry name" value="CarD_TRCF"/>
    <property type="match status" value="1"/>
</dbReference>
<evidence type="ECO:0000259" key="1">
    <source>
        <dbReference type="SMART" id="SM01058"/>
    </source>
</evidence>
<dbReference type="InterPro" id="IPR052531">
    <property type="entry name" value="CarD-like_regulator"/>
</dbReference>
<evidence type="ECO:0000313" key="3">
    <source>
        <dbReference type="Proteomes" id="UP000007434"/>
    </source>
</evidence>
<dbReference type="OrthoDB" id="9786074at2"/>
<dbReference type="STRING" id="656519.Halsa_1947"/>
<dbReference type="InterPro" id="IPR036101">
    <property type="entry name" value="CarD-like/TRCF_RID_sf"/>
</dbReference>
<dbReference type="PANTHER" id="PTHR38447">
    <property type="entry name" value="TRANSCRIPTION FACTOR YDEB-RELATED"/>
    <property type="match status" value="1"/>
</dbReference>
<dbReference type="Pfam" id="PF02559">
    <property type="entry name" value="CarD_TRCF_RID"/>
    <property type="match status" value="1"/>
</dbReference>
<dbReference type="PANTHER" id="PTHR38447:SF1">
    <property type="entry name" value="RNA POLYMERASE-BINDING TRANSCRIPTION FACTOR CARD"/>
    <property type="match status" value="1"/>
</dbReference>
<accession>E4RJE5</accession>
<organism evidence="2 3">
    <name type="scientific">Halanaerobium hydrogeniformans</name>
    <name type="common">Halanaerobium sp. (strain sapolanicus)</name>
    <dbReference type="NCBI Taxonomy" id="656519"/>
    <lineage>
        <taxon>Bacteria</taxon>
        <taxon>Bacillati</taxon>
        <taxon>Bacillota</taxon>
        <taxon>Clostridia</taxon>
        <taxon>Halanaerobiales</taxon>
        <taxon>Halanaerobiaceae</taxon>
        <taxon>Halanaerobium</taxon>
    </lineage>
</organism>
<dbReference type="EMBL" id="CP002304">
    <property type="protein sequence ID" value="ADQ15365.1"/>
    <property type="molecule type" value="Genomic_DNA"/>
</dbReference>
<protein>
    <submittedName>
        <fullName evidence="2">Transcriptional regulator, CarD family</fullName>
    </submittedName>
</protein>